<dbReference type="InterPro" id="IPR019818">
    <property type="entry name" value="IsoCit/isopropylmalate_DH_CS"/>
</dbReference>
<evidence type="ECO:0000256" key="8">
    <source>
        <dbReference type="ARBA" id="ARBA00022857"/>
    </source>
</evidence>
<evidence type="ECO:0000256" key="2">
    <source>
        <dbReference type="ARBA" id="ARBA00007769"/>
    </source>
</evidence>
<accession>A0A844GBU3</accession>
<feature type="binding site" evidence="13">
    <location>
        <position position="350"/>
    </location>
    <ligand>
        <name>NADP(+)</name>
        <dbReference type="ChEBI" id="CHEBI:58349"/>
    </ligand>
</feature>
<dbReference type="Proteomes" id="UP000446658">
    <property type="component" value="Unassembled WGS sequence"/>
</dbReference>
<feature type="domain" description="Isopropylmalate dehydrogenase-like" evidence="18">
    <location>
        <begin position="26"/>
        <end position="410"/>
    </location>
</feature>
<dbReference type="Pfam" id="PF00180">
    <property type="entry name" value="Iso_dh"/>
    <property type="match status" value="1"/>
</dbReference>
<evidence type="ECO:0000256" key="7">
    <source>
        <dbReference type="ARBA" id="ARBA00022842"/>
    </source>
</evidence>
<evidence type="ECO:0000256" key="10">
    <source>
        <dbReference type="ARBA" id="ARBA00023211"/>
    </source>
</evidence>
<keyword evidence="9" id="KW-0560">Oxidoreductase</keyword>
<comment type="cofactor">
    <cofactor evidence="1">
        <name>Mn(2+)</name>
        <dbReference type="ChEBI" id="CHEBI:29035"/>
    </cofactor>
</comment>
<feature type="binding site" evidence="12">
    <location>
        <position position="151"/>
    </location>
    <ligand>
        <name>D-threo-isocitrate</name>
        <dbReference type="ChEBI" id="CHEBI:15562"/>
    </ligand>
</feature>
<evidence type="ECO:0000256" key="11">
    <source>
        <dbReference type="ARBA" id="ARBA00023554"/>
    </source>
</evidence>
<evidence type="ECO:0000256" key="12">
    <source>
        <dbReference type="PIRSR" id="PIRSR604439-1"/>
    </source>
</evidence>
<dbReference type="SUPFAM" id="SSF53659">
    <property type="entry name" value="Isocitrate/Isopropylmalate dehydrogenase-like"/>
    <property type="match status" value="1"/>
</dbReference>
<feature type="binding site" evidence="14">
    <location>
        <position position="305"/>
    </location>
    <ligand>
        <name>Mg(2+)</name>
        <dbReference type="ChEBI" id="CHEBI:18420"/>
    </ligand>
</feature>
<evidence type="ECO:0000256" key="17">
    <source>
        <dbReference type="RuleBase" id="RU004446"/>
    </source>
</evidence>
<evidence type="ECO:0000256" key="13">
    <source>
        <dbReference type="PIRSR" id="PIRSR604439-2"/>
    </source>
</evidence>
<dbReference type="EC" id="1.1.1.42" evidence="17"/>
<feature type="binding site" evidence="13">
    <location>
        <position position="393"/>
    </location>
    <ligand>
        <name>NADP(+)</name>
        <dbReference type="ChEBI" id="CHEBI:58349"/>
    </ligand>
</feature>
<keyword evidence="4 17" id="KW-0329">Glyoxylate bypass</keyword>
<comment type="caution">
    <text evidence="19">The sequence shown here is derived from an EMBL/GenBank/DDBJ whole genome shotgun (WGS) entry which is preliminary data.</text>
</comment>
<evidence type="ECO:0000256" key="15">
    <source>
        <dbReference type="PIRSR" id="PIRSR604439-4"/>
    </source>
</evidence>
<dbReference type="SMART" id="SM01329">
    <property type="entry name" value="Iso_dh"/>
    <property type="match status" value="1"/>
</dbReference>
<gene>
    <name evidence="19" type="ORF">GKE73_04870</name>
</gene>
<dbReference type="Gene3D" id="3.40.718.10">
    <property type="entry name" value="Isopropylmalate Dehydrogenase"/>
    <property type="match status" value="1"/>
</dbReference>
<dbReference type="RefSeq" id="WP_230369412.1">
    <property type="nucleotide sequence ID" value="NZ_WLYX01000001.1"/>
</dbReference>
<evidence type="ECO:0000256" key="4">
    <source>
        <dbReference type="ARBA" id="ARBA00022435"/>
    </source>
</evidence>
<dbReference type="AlphaFoldDB" id="A0A844GBU3"/>
<feature type="modified residue" description="N6-succinyllysine" evidence="16">
    <location>
        <position position="98"/>
    </location>
</feature>
<name>A0A844GBU3_9NEIS</name>
<feature type="site" description="Critical for catalysis" evidence="15">
    <location>
        <position position="158"/>
    </location>
</feature>
<feature type="binding site" evidence="12">
    <location>
        <position position="127"/>
    </location>
    <ligand>
        <name>D-threo-isocitrate</name>
        <dbReference type="ChEBI" id="CHEBI:15562"/>
    </ligand>
</feature>
<comment type="cofactor">
    <cofactor evidence="14">
        <name>Mg(2+)</name>
        <dbReference type="ChEBI" id="CHEBI:18420"/>
    </cofactor>
    <cofactor evidence="14">
        <name>Mn(2+)</name>
        <dbReference type="ChEBI" id="CHEBI:29035"/>
    </cofactor>
    <text evidence="14">Binds 1 Mg(2+) or Mn(2+) ion per subunit.</text>
</comment>
<evidence type="ECO:0000256" key="16">
    <source>
        <dbReference type="PIRSR" id="PIRSR604439-5"/>
    </source>
</evidence>
<evidence type="ECO:0000256" key="1">
    <source>
        <dbReference type="ARBA" id="ARBA00001936"/>
    </source>
</evidence>
<dbReference type="PROSITE" id="PS00470">
    <property type="entry name" value="IDH_IMDH"/>
    <property type="match status" value="1"/>
</dbReference>
<comment type="catalytic activity">
    <reaction evidence="11">
        <text>D-threo-isocitrate + NADP(+) = 2-oxoglutarate + CO2 + NADPH</text>
        <dbReference type="Rhea" id="RHEA:19629"/>
        <dbReference type="ChEBI" id="CHEBI:15562"/>
        <dbReference type="ChEBI" id="CHEBI:16526"/>
        <dbReference type="ChEBI" id="CHEBI:16810"/>
        <dbReference type="ChEBI" id="CHEBI:57783"/>
        <dbReference type="ChEBI" id="CHEBI:58349"/>
        <dbReference type="EC" id="1.1.1.42"/>
    </reaction>
</comment>
<proteinExistence type="inferred from homology"/>
<evidence type="ECO:0000313" key="20">
    <source>
        <dbReference type="Proteomes" id="UP000446658"/>
    </source>
</evidence>
<comment type="subunit">
    <text evidence="3">Homodimer.</text>
</comment>
<dbReference type="InterPro" id="IPR004439">
    <property type="entry name" value="Isocitrate_DH_NADP_dimer_prok"/>
</dbReference>
<keyword evidence="8 13" id="KW-0521">NADP</keyword>
<keyword evidence="20" id="KW-1185">Reference proteome</keyword>
<evidence type="ECO:0000256" key="14">
    <source>
        <dbReference type="PIRSR" id="PIRSR604439-3"/>
    </source>
</evidence>
<dbReference type="NCBIfam" id="NF005425">
    <property type="entry name" value="PRK07006.1"/>
    <property type="match status" value="1"/>
</dbReference>
<dbReference type="NCBIfam" id="TIGR00183">
    <property type="entry name" value="prok_nadp_idh"/>
    <property type="match status" value="1"/>
</dbReference>
<dbReference type="InterPro" id="IPR024084">
    <property type="entry name" value="IsoPropMal-DH-like_dom"/>
</dbReference>
<feature type="binding site" evidence="13">
    <location>
        <position position="102"/>
    </location>
    <ligand>
        <name>NADP(+)</name>
        <dbReference type="ChEBI" id="CHEBI:58349"/>
    </ligand>
</feature>
<keyword evidence="5 17" id="KW-0816">Tricarboxylic acid cycle</keyword>
<dbReference type="GO" id="GO:0006099">
    <property type="term" value="P:tricarboxylic acid cycle"/>
    <property type="evidence" value="ECO:0007669"/>
    <property type="project" value="UniProtKB-UniRule"/>
</dbReference>
<evidence type="ECO:0000256" key="6">
    <source>
        <dbReference type="ARBA" id="ARBA00022723"/>
    </source>
</evidence>
<dbReference type="GO" id="GO:0000287">
    <property type="term" value="F:magnesium ion binding"/>
    <property type="evidence" value="ECO:0007669"/>
    <property type="project" value="InterPro"/>
</dbReference>
<feature type="binding site" evidence="12">
    <location>
        <position position="117"/>
    </location>
    <ligand>
        <name>D-threo-isocitrate</name>
        <dbReference type="ChEBI" id="CHEBI:15562"/>
    </ligand>
</feature>
<evidence type="ECO:0000259" key="18">
    <source>
        <dbReference type="SMART" id="SM01329"/>
    </source>
</evidence>
<evidence type="ECO:0000256" key="3">
    <source>
        <dbReference type="ARBA" id="ARBA00011738"/>
    </source>
</evidence>
<dbReference type="GO" id="GO:0006097">
    <property type="term" value="P:glyoxylate cycle"/>
    <property type="evidence" value="ECO:0007669"/>
    <property type="project" value="UniProtKB-KW"/>
</dbReference>
<keyword evidence="10 14" id="KW-0464">Manganese</keyword>
<feature type="modified residue" description="N6-acetyllysine" evidence="16">
    <location>
        <position position="140"/>
    </location>
</feature>
<comment type="similarity">
    <text evidence="2">Belongs to the isocitrate and isopropylmalate dehydrogenases family.</text>
</comment>
<feature type="site" description="Critical for catalysis" evidence="15">
    <location>
        <position position="228"/>
    </location>
</feature>
<dbReference type="PANTHER" id="PTHR43504">
    <property type="entry name" value="ISOCITRATE DEHYDROGENASE [NADP]"/>
    <property type="match status" value="1"/>
</dbReference>
<feature type="modified residue" description="Phosphoserine" evidence="16">
    <location>
        <position position="111"/>
    </location>
</feature>
<keyword evidence="7 14" id="KW-0460">Magnesium</keyword>
<evidence type="ECO:0000256" key="9">
    <source>
        <dbReference type="ARBA" id="ARBA00023002"/>
    </source>
</evidence>
<keyword evidence="6 17" id="KW-0479">Metal-binding</keyword>
<feature type="binding site" evidence="13">
    <location>
        <begin position="337"/>
        <end position="343"/>
    </location>
    <ligand>
        <name>NADP(+)</name>
        <dbReference type="ChEBI" id="CHEBI:58349"/>
    </ligand>
</feature>
<sequence>MSASHIKVPANGQKIIPGQAIPNNPIIPFIEGDGIGVDITPVMIKVIDAAVAKAYGGEKKIHWMEVYAGEKSTQLYGPDEWLPKETLDALKEYSVSIKGPMTTPVGGGIRSLNVALRQELDLYQCVRPVQYFKGVPSPLKQPELTNMVIFRENTEDIYAGIEWANGSEGAKKVIKFLQEEMGVTKIRFPQSSGIGIKPVSVEGTQRLVRAAINYAIDNDRKSVTPVHKGNIMKFTEGLFRDSGYELAKTEFGAEPINGGPWCSFKNPKTGNEIIVKDAIADAFLQQILLRPAEYDVIACCNLNGDYISDALAAQVGGIGIAPGANISDQYACFEATHGTAPKYAGLDKVNPGSLILSAEMMLRHLGWKEAANLVIKAMEAAIADKQVTYDFARLMDGATEVSCSAFGDAMIARM</sequence>
<feature type="binding site" evidence="12">
    <location>
        <position position="113"/>
    </location>
    <ligand>
        <name>D-threo-isocitrate</name>
        <dbReference type="ChEBI" id="CHEBI:15562"/>
    </ligand>
</feature>
<dbReference type="EMBL" id="WLYX01000001">
    <property type="protein sequence ID" value="MTD32820.1"/>
    <property type="molecule type" value="Genomic_DNA"/>
</dbReference>
<feature type="binding site" evidence="13">
    <location>
        <position position="389"/>
    </location>
    <ligand>
        <name>NADP(+)</name>
        <dbReference type="ChEBI" id="CHEBI:58349"/>
    </ligand>
</feature>
<organism evidence="19 20">
    <name type="scientific">Paludibacterium denitrificans</name>
    <dbReference type="NCBI Taxonomy" id="2675226"/>
    <lineage>
        <taxon>Bacteria</taxon>
        <taxon>Pseudomonadati</taxon>
        <taxon>Pseudomonadota</taxon>
        <taxon>Betaproteobacteria</taxon>
        <taxon>Neisseriales</taxon>
        <taxon>Chromobacteriaceae</taxon>
        <taxon>Paludibacterium</taxon>
    </lineage>
</organism>
<dbReference type="GO" id="GO:0004450">
    <property type="term" value="F:isocitrate dehydrogenase (NADP+) activity"/>
    <property type="evidence" value="ECO:0007669"/>
    <property type="project" value="UniProtKB-UniRule"/>
</dbReference>
<reference evidence="19 20" key="1">
    <citation type="submission" date="2019-11" db="EMBL/GenBank/DDBJ databases">
        <title>Draft genome sequence of Paludibacterium sp. dN18-1.</title>
        <authorList>
            <person name="Im W.-T."/>
        </authorList>
    </citation>
    <scope>NUCLEOTIDE SEQUENCE [LARGE SCALE GENOMIC DNA]</scope>
    <source>
        <strain evidence="20">dN 18-1</strain>
    </source>
</reference>
<evidence type="ECO:0000256" key="5">
    <source>
        <dbReference type="ARBA" id="ARBA00022532"/>
    </source>
</evidence>
<feature type="binding site" evidence="12">
    <location>
        <position position="111"/>
    </location>
    <ligand>
        <name>D-threo-isocitrate</name>
        <dbReference type="ChEBI" id="CHEBI:15562"/>
    </ligand>
</feature>
<dbReference type="GO" id="GO:0051287">
    <property type="term" value="F:NAD binding"/>
    <property type="evidence" value="ECO:0007669"/>
    <property type="project" value="InterPro"/>
</dbReference>
<dbReference type="PANTHER" id="PTHR43504:SF1">
    <property type="entry name" value="ISOCITRATE DEHYDROGENASE [NADP]"/>
    <property type="match status" value="1"/>
</dbReference>
<protein>
    <recommendedName>
        <fullName evidence="17">Isocitrate dehydrogenase [NADP]</fullName>
        <ecNumber evidence="17">1.1.1.42</ecNumber>
    </recommendedName>
</protein>
<evidence type="ECO:0000313" key="19">
    <source>
        <dbReference type="EMBL" id="MTD32820.1"/>
    </source>
</evidence>